<dbReference type="EMBL" id="SJPN01000006">
    <property type="protein sequence ID" value="TWT98361.1"/>
    <property type="molecule type" value="Genomic_DNA"/>
</dbReference>
<proteinExistence type="predicted"/>
<evidence type="ECO:0000313" key="2">
    <source>
        <dbReference type="EMBL" id="TWT98361.1"/>
    </source>
</evidence>
<gene>
    <name evidence="2" type="ORF">Pla52n_48730</name>
</gene>
<organism evidence="2 3">
    <name type="scientific">Stieleria varia</name>
    <dbReference type="NCBI Taxonomy" id="2528005"/>
    <lineage>
        <taxon>Bacteria</taxon>
        <taxon>Pseudomonadati</taxon>
        <taxon>Planctomycetota</taxon>
        <taxon>Planctomycetia</taxon>
        <taxon>Pirellulales</taxon>
        <taxon>Pirellulaceae</taxon>
        <taxon>Stieleria</taxon>
    </lineage>
</organism>
<evidence type="ECO:0000313" key="3">
    <source>
        <dbReference type="Proteomes" id="UP000320176"/>
    </source>
</evidence>
<feature type="region of interest" description="Disordered" evidence="1">
    <location>
        <begin position="107"/>
        <end position="150"/>
    </location>
</feature>
<dbReference type="AlphaFoldDB" id="A0A5C6AH21"/>
<protein>
    <submittedName>
        <fullName evidence="2">Uncharacterized protein</fullName>
    </submittedName>
</protein>
<dbReference type="RefSeq" id="WP_146521956.1">
    <property type="nucleotide sequence ID" value="NZ_CP151726.1"/>
</dbReference>
<dbReference type="Proteomes" id="UP000320176">
    <property type="component" value="Unassembled WGS sequence"/>
</dbReference>
<reference evidence="2 3" key="1">
    <citation type="submission" date="2019-02" db="EMBL/GenBank/DDBJ databases">
        <title>Deep-cultivation of Planctomycetes and their phenomic and genomic characterization uncovers novel biology.</title>
        <authorList>
            <person name="Wiegand S."/>
            <person name="Jogler M."/>
            <person name="Boedeker C."/>
            <person name="Pinto D."/>
            <person name="Vollmers J."/>
            <person name="Rivas-Marin E."/>
            <person name="Kohn T."/>
            <person name="Peeters S.H."/>
            <person name="Heuer A."/>
            <person name="Rast P."/>
            <person name="Oberbeckmann S."/>
            <person name="Bunk B."/>
            <person name="Jeske O."/>
            <person name="Meyerdierks A."/>
            <person name="Storesund J.E."/>
            <person name="Kallscheuer N."/>
            <person name="Luecker S."/>
            <person name="Lage O.M."/>
            <person name="Pohl T."/>
            <person name="Merkel B.J."/>
            <person name="Hornburger P."/>
            <person name="Mueller R.-W."/>
            <person name="Bruemmer F."/>
            <person name="Labrenz M."/>
            <person name="Spormann A.M."/>
            <person name="Op Den Camp H."/>
            <person name="Overmann J."/>
            <person name="Amann R."/>
            <person name="Jetten M.S.M."/>
            <person name="Mascher T."/>
            <person name="Medema M.H."/>
            <person name="Devos D.P."/>
            <person name="Kaster A.-K."/>
            <person name="Ovreas L."/>
            <person name="Rohde M."/>
            <person name="Galperin M.Y."/>
            <person name="Jogler C."/>
        </authorList>
    </citation>
    <scope>NUCLEOTIDE SEQUENCE [LARGE SCALE GENOMIC DNA]</scope>
    <source>
        <strain evidence="2 3">Pla52n</strain>
    </source>
</reference>
<keyword evidence="3" id="KW-1185">Reference proteome</keyword>
<evidence type="ECO:0000256" key="1">
    <source>
        <dbReference type="SAM" id="MobiDB-lite"/>
    </source>
</evidence>
<comment type="caution">
    <text evidence="2">The sequence shown here is derived from an EMBL/GenBank/DDBJ whole genome shotgun (WGS) entry which is preliminary data.</text>
</comment>
<feature type="compositionally biased region" description="Low complexity" evidence="1">
    <location>
        <begin position="116"/>
        <end position="136"/>
    </location>
</feature>
<accession>A0A5C6AH21</accession>
<sequence>MNAEDLQSIYDELRGSRSAPLVMDARSLFLDQQYTAALGKMTEAQEKYQESRFRILKQDPVKQVDPKAKDADRQIRRLVRKREKAEEILAMIDEVLPELKKLSDKEKTKKAKEAAQAESAPPTDDASSDVADSESATNDESPSESGLDADTLTADEVSPDFVDQFMQSTTQEQIELIGQRFGFQPIQTDQDVVAGTVCFLKGDDESLLVCLSKVDGREPVEMVNLATGGTFHVPLNVLVEFGQERKVVVLLRSPAEVRQLSDDEGATDEVRDRVLDMGALSQLMDSAQRCGIVPGADQIAYVRDKEFRTGQYDLALQIIESLNGKFVANASARSQRLMREDADIASGRVKMSPKELHAKRLRDRTQDQAIERARSRFNRVLDGLRVLLKQGV</sequence>
<name>A0A5C6AH21_9BACT</name>
<dbReference type="OrthoDB" id="237901at2"/>